<accession>A0AAW0G7Q1</accession>
<feature type="compositionally biased region" description="Polar residues" evidence="1">
    <location>
        <begin position="65"/>
        <end position="83"/>
    </location>
</feature>
<keyword evidence="3" id="KW-1185">Reference proteome</keyword>
<proteinExistence type="predicted"/>
<dbReference type="AlphaFoldDB" id="A0AAW0G7Q1"/>
<gene>
    <name evidence="2" type="ORF">QCA50_011010</name>
</gene>
<feature type="region of interest" description="Disordered" evidence="1">
    <location>
        <begin position="225"/>
        <end position="248"/>
    </location>
</feature>
<protein>
    <submittedName>
        <fullName evidence="2">Uncharacterized protein</fullName>
    </submittedName>
</protein>
<name>A0AAW0G7Q1_9APHY</name>
<feature type="region of interest" description="Disordered" evidence="1">
    <location>
        <begin position="59"/>
        <end position="89"/>
    </location>
</feature>
<sequence>MHQDPRADPLSGKLQAASSILANYQPVAAPNKCVLPSSLFLTTNSLPLCPSSSNFPTAGMKRSAGSKSVAPSSATGSTSNVPSKKTRSSASAASVSAAVMALKSTALENLKLRERKLLEDDMCKIINPKRVQCRRCGIEIQLSKKSDFDACHWNKHRERCLKKKPDNGAHNKRPRERKRMLTWPTEVRIISGARAASLASTTPSLSPDIDVDIDDHVPLSPLTSLSSGLPSPVSPAHTLALSPSPQPSHIELPKPMAPLTTTPKTETIAPSLASAPPPPIIPVLPPTSTSVPPRSLMPKSPDSPFRLDYLKLYNPELGTPLDFPPTEYCRWSQMRTSYSEPDSVRDDSAASGSVTPTATAVYPLSAACFDQPEEESYNSGFGFATSSCRFSR</sequence>
<reference evidence="2 3" key="1">
    <citation type="submission" date="2022-09" db="EMBL/GenBank/DDBJ databases">
        <authorList>
            <person name="Palmer J.M."/>
        </authorList>
    </citation>
    <scope>NUCLEOTIDE SEQUENCE [LARGE SCALE GENOMIC DNA]</scope>
    <source>
        <strain evidence="2 3">DSM 7382</strain>
    </source>
</reference>
<dbReference type="EMBL" id="JASBNA010000019">
    <property type="protein sequence ID" value="KAK7685666.1"/>
    <property type="molecule type" value="Genomic_DNA"/>
</dbReference>
<evidence type="ECO:0000313" key="2">
    <source>
        <dbReference type="EMBL" id="KAK7685666.1"/>
    </source>
</evidence>
<organism evidence="2 3">
    <name type="scientific">Cerrena zonata</name>
    <dbReference type="NCBI Taxonomy" id="2478898"/>
    <lineage>
        <taxon>Eukaryota</taxon>
        <taxon>Fungi</taxon>
        <taxon>Dikarya</taxon>
        <taxon>Basidiomycota</taxon>
        <taxon>Agaricomycotina</taxon>
        <taxon>Agaricomycetes</taxon>
        <taxon>Polyporales</taxon>
        <taxon>Cerrenaceae</taxon>
        <taxon>Cerrena</taxon>
    </lineage>
</organism>
<dbReference type="Proteomes" id="UP001385951">
    <property type="component" value="Unassembled WGS sequence"/>
</dbReference>
<feature type="compositionally biased region" description="Low complexity" evidence="1">
    <location>
        <begin position="225"/>
        <end position="235"/>
    </location>
</feature>
<evidence type="ECO:0000256" key="1">
    <source>
        <dbReference type="SAM" id="MobiDB-lite"/>
    </source>
</evidence>
<comment type="caution">
    <text evidence="2">The sequence shown here is derived from an EMBL/GenBank/DDBJ whole genome shotgun (WGS) entry which is preliminary data.</text>
</comment>
<evidence type="ECO:0000313" key="3">
    <source>
        <dbReference type="Proteomes" id="UP001385951"/>
    </source>
</evidence>